<keyword evidence="4" id="KW-1185">Reference proteome</keyword>
<keyword evidence="2" id="KW-0812">Transmembrane</keyword>
<evidence type="ECO:0000256" key="1">
    <source>
        <dbReference type="SAM" id="MobiDB-lite"/>
    </source>
</evidence>
<feature type="transmembrane region" description="Helical" evidence="2">
    <location>
        <begin position="208"/>
        <end position="227"/>
    </location>
</feature>
<name>F4PKI1_CACFS</name>
<sequence length="690" mass="78875">MVLLEEDNNNGSSTDADIIIMNNEVGDSISTTPTTLEVETNTSINIEPTNHSTTNTDQNQTIEIKHKPNITIQIPTTQQPSQLQYGYSNHSLVSATTPTYASNQAPTNFELKRMPWNEYFFHTELQHLPTRCYKWIESPLSSIIIAYIIMSLVVLCPLYPVKENLSVNNLTYLLVYLPVVGVFCFAVFFPLAYTFLNLPRIPYNIKTTLFLFLGIWNLILIGSHFLTMLGHAFPIPFQWIIIAFGGGVPIIYLLVWNSLPGYIRSFVPNANNNHSSFNSADAEKEKEKEIELERLENSQQQPAQQQPPEYESNLMTLRSSVDNNSGSPNPPTLSEPLPTPITNHHLTSSNNNNNYFTTPSGLNNLLMKSVDNPTNHLQEIAIDENHSRNISESSTQSSVSNRSAEALSDTISFNSSVANSQVLDKSSIVTDQFLQAVLIVAFQLMILVYKIIFRLSFHRMRYYLPHIPLRVFQDGRVLFLFWLELSTHCFFSMVFPHIGSWYMILIYLVMESVTLTLQVLVDTVKFRTFAIKTYESLYEYFNDTKYTGTLLHRLLGQNGELDRSVSLELFFFNCTARSLSALAYIIFSLVIYYGPNSQFYPTLNSDFFSFFMTLVYAFASFVTSSTHMVICRPILRKVYKIDMVKVGLQLWRRKPDVSFFFITNCFILPLVVLLEQNNAVSYLFTQYPQL</sequence>
<dbReference type="Proteomes" id="UP000007797">
    <property type="component" value="Unassembled WGS sequence"/>
</dbReference>
<feature type="compositionally biased region" description="Polar residues" evidence="1">
    <location>
        <begin position="390"/>
        <end position="401"/>
    </location>
</feature>
<dbReference type="AlphaFoldDB" id="F4PKI1"/>
<accession>F4PKI1</accession>
<feature type="transmembrane region" description="Helical" evidence="2">
    <location>
        <begin position="173"/>
        <end position="196"/>
    </location>
</feature>
<keyword evidence="2" id="KW-1133">Transmembrane helix</keyword>
<dbReference type="EMBL" id="GL883007">
    <property type="protein sequence ID" value="EGG24105.1"/>
    <property type="molecule type" value="Genomic_DNA"/>
</dbReference>
<dbReference type="GeneID" id="14876154"/>
<feature type="compositionally biased region" description="Pro residues" evidence="1">
    <location>
        <begin position="328"/>
        <end position="339"/>
    </location>
</feature>
<feature type="region of interest" description="Disordered" evidence="1">
    <location>
        <begin position="381"/>
        <end position="401"/>
    </location>
</feature>
<evidence type="ECO:0000256" key="2">
    <source>
        <dbReference type="SAM" id="Phobius"/>
    </source>
</evidence>
<evidence type="ECO:0008006" key="5">
    <source>
        <dbReference type="Google" id="ProtNLM"/>
    </source>
</evidence>
<feature type="transmembrane region" description="Helical" evidence="2">
    <location>
        <begin position="239"/>
        <end position="259"/>
    </location>
</feature>
<dbReference type="OrthoDB" id="20184at2759"/>
<feature type="transmembrane region" description="Helical" evidence="2">
    <location>
        <begin position="614"/>
        <end position="635"/>
    </location>
</feature>
<feature type="transmembrane region" description="Helical" evidence="2">
    <location>
        <begin position="501"/>
        <end position="521"/>
    </location>
</feature>
<organism evidence="3 4">
    <name type="scientific">Cavenderia fasciculata</name>
    <name type="common">Slime mold</name>
    <name type="synonym">Dictyostelium fasciculatum</name>
    <dbReference type="NCBI Taxonomy" id="261658"/>
    <lineage>
        <taxon>Eukaryota</taxon>
        <taxon>Amoebozoa</taxon>
        <taxon>Evosea</taxon>
        <taxon>Eumycetozoa</taxon>
        <taxon>Dictyostelia</taxon>
        <taxon>Acytosteliales</taxon>
        <taxon>Cavenderiaceae</taxon>
        <taxon>Cavenderia</taxon>
    </lineage>
</organism>
<evidence type="ECO:0000313" key="4">
    <source>
        <dbReference type="Proteomes" id="UP000007797"/>
    </source>
</evidence>
<protein>
    <recommendedName>
        <fullName evidence="5">Transmembrane protein</fullName>
    </recommendedName>
</protein>
<feature type="region of interest" description="Disordered" evidence="1">
    <location>
        <begin position="319"/>
        <end position="350"/>
    </location>
</feature>
<feature type="transmembrane region" description="Helical" evidence="2">
    <location>
        <begin position="433"/>
        <end position="457"/>
    </location>
</feature>
<keyword evidence="2" id="KW-0472">Membrane</keyword>
<proteinExistence type="predicted"/>
<reference evidence="4" key="1">
    <citation type="journal article" date="2011" name="Genome Res.">
        <title>Phylogeny-wide analysis of social amoeba genomes highlights ancient origins for complex intercellular communication.</title>
        <authorList>
            <person name="Heidel A.J."/>
            <person name="Lawal H.M."/>
            <person name="Felder M."/>
            <person name="Schilde C."/>
            <person name="Helps N.R."/>
            <person name="Tunggal B."/>
            <person name="Rivero F."/>
            <person name="John U."/>
            <person name="Schleicher M."/>
            <person name="Eichinger L."/>
            <person name="Platzer M."/>
            <person name="Noegel A.A."/>
            <person name="Schaap P."/>
            <person name="Gloeckner G."/>
        </authorList>
    </citation>
    <scope>NUCLEOTIDE SEQUENCE [LARGE SCALE GENOMIC DNA]</scope>
    <source>
        <strain evidence="4">SH3</strain>
    </source>
</reference>
<gene>
    <name evidence="3" type="ORF">DFA_06244</name>
</gene>
<dbReference type="KEGG" id="dfa:DFA_06244"/>
<feature type="transmembrane region" description="Helical" evidence="2">
    <location>
        <begin position="656"/>
        <end position="674"/>
    </location>
</feature>
<dbReference type="RefSeq" id="XP_004361956.1">
    <property type="nucleotide sequence ID" value="XM_004361899.1"/>
</dbReference>
<evidence type="ECO:0000313" key="3">
    <source>
        <dbReference type="EMBL" id="EGG24105.1"/>
    </source>
</evidence>
<dbReference type="OMA" id="FITNCFI"/>
<feature type="transmembrane region" description="Helical" evidence="2">
    <location>
        <begin position="570"/>
        <end position="594"/>
    </location>
</feature>
<feature type="transmembrane region" description="Helical" evidence="2">
    <location>
        <begin position="140"/>
        <end position="161"/>
    </location>
</feature>